<evidence type="ECO:0000259" key="1">
    <source>
        <dbReference type="Pfam" id="PF01935"/>
    </source>
</evidence>
<dbReference type="Gene3D" id="3.40.50.300">
    <property type="entry name" value="P-loop containing nucleotide triphosphate hydrolases"/>
    <property type="match status" value="1"/>
</dbReference>
<dbReference type="PANTHER" id="PTHR42957:SF1">
    <property type="entry name" value="HELICASE MJ1565-RELATED"/>
    <property type="match status" value="1"/>
</dbReference>
<dbReference type="Pfam" id="PF01935">
    <property type="entry name" value="DUF87"/>
    <property type="match status" value="1"/>
</dbReference>
<name>A0A7M2GRM1_SPHSA</name>
<proteinExistence type="predicted"/>
<protein>
    <submittedName>
        <fullName evidence="2">DUF87 domain-containing protein</fullName>
    </submittedName>
</protein>
<dbReference type="Proteomes" id="UP000593663">
    <property type="component" value="Plasmid p1"/>
</dbReference>
<dbReference type="KEGG" id="sbar:H5V43_21960"/>
<dbReference type="SUPFAM" id="SSF52540">
    <property type="entry name" value="P-loop containing nucleoside triphosphate hydrolases"/>
    <property type="match status" value="1"/>
</dbReference>
<keyword evidence="2" id="KW-0614">Plasmid</keyword>
<dbReference type="EMBL" id="CP060037">
    <property type="protein sequence ID" value="QOT74539.1"/>
    <property type="molecule type" value="Genomic_DNA"/>
</dbReference>
<accession>A0A7M2GRM1</accession>
<reference evidence="3" key="1">
    <citation type="submission" date="2020-08" db="EMBL/GenBank/DDBJ databases">
        <title>Complete genome sequence of Sphingobium barthaii strain KK22, a high-molecular-weight polycyclic aromatic hydrocarbon-degrading soil bacterium.</title>
        <authorList>
            <person name="Mori J.F."/>
            <person name="Kanaly R.A."/>
        </authorList>
    </citation>
    <scope>NUCLEOTIDE SEQUENCE [LARGE SCALE GENOMIC DNA]</scope>
    <source>
        <strain evidence="3">KK22</strain>
        <plasmid evidence="3">p1</plasmid>
    </source>
</reference>
<feature type="domain" description="Helicase HerA central" evidence="1">
    <location>
        <begin position="27"/>
        <end position="84"/>
    </location>
</feature>
<dbReference type="InterPro" id="IPR002789">
    <property type="entry name" value="HerA_central"/>
</dbReference>
<dbReference type="AlphaFoldDB" id="A0A7M2GRM1"/>
<evidence type="ECO:0000313" key="3">
    <source>
        <dbReference type="Proteomes" id="UP000593663"/>
    </source>
</evidence>
<gene>
    <name evidence="2" type="ORF">H5V43_21960</name>
</gene>
<sequence>MATVVPIDPATDQWSVPLGHHSRGILMLNLERLLAGRLLIQGSSGAGKSRTLRKIIEESFDFTTIVLVDPEGEFGNLAAHIGATSLRACELTGDGLTAAAARARQHRLSLHVDLTDLDPDQRIIKAAALFAGLIGAPREHWGNTVLVCIDEGHLLAPHHAGSARDAETRRLGVATLTDLCARGRKRGIAPIIATQRLAKLSSSVVSELQNFLVGLNVFDRDIARAADLLGFSTKEADRLRKLAPGEFYAMGPAMAPLPVLAHIDATITEHLGATPALVAAASIDSAEAEKLLDLTALREVGAGQRDTALTMKGIRALDAFLLDPDAAQAASIIAALKRIAPNATTADDLAGHLGHSREAVDKALDLLSALAAVDTMPRGEDRIARLHARLRAKISDMPVVGLA</sequence>
<dbReference type="InterPro" id="IPR008571">
    <property type="entry name" value="HerA-like"/>
</dbReference>
<dbReference type="RefSeq" id="WP_025549004.1">
    <property type="nucleotide sequence ID" value="NZ_BATN01000031.1"/>
</dbReference>
<geneLocation type="plasmid" evidence="2 3">
    <name>p1</name>
</geneLocation>
<evidence type="ECO:0000313" key="2">
    <source>
        <dbReference type="EMBL" id="QOT74539.1"/>
    </source>
</evidence>
<dbReference type="InterPro" id="IPR027417">
    <property type="entry name" value="P-loop_NTPase"/>
</dbReference>
<dbReference type="PANTHER" id="PTHR42957">
    <property type="entry name" value="HELICASE MJ1565-RELATED"/>
    <property type="match status" value="1"/>
</dbReference>
<organism evidence="2 3">
    <name type="scientific">Sphingobium fuliginis (strain ATCC 27551)</name>
    <dbReference type="NCBI Taxonomy" id="336203"/>
    <lineage>
        <taxon>Bacteria</taxon>
        <taxon>Pseudomonadati</taxon>
        <taxon>Pseudomonadota</taxon>
        <taxon>Alphaproteobacteria</taxon>
        <taxon>Sphingomonadales</taxon>
        <taxon>Sphingomonadaceae</taxon>
        <taxon>Sphingobium</taxon>
    </lineage>
</organism>